<evidence type="ECO:0000313" key="2">
    <source>
        <dbReference type="EMBL" id="GBP75038.1"/>
    </source>
</evidence>
<dbReference type="Proteomes" id="UP000299102">
    <property type="component" value="Unassembled WGS sequence"/>
</dbReference>
<organism evidence="2 3">
    <name type="scientific">Eumeta variegata</name>
    <name type="common">Bagworm moth</name>
    <name type="synonym">Eumeta japonica</name>
    <dbReference type="NCBI Taxonomy" id="151549"/>
    <lineage>
        <taxon>Eukaryota</taxon>
        <taxon>Metazoa</taxon>
        <taxon>Ecdysozoa</taxon>
        <taxon>Arthropoda</taxon>
        <taxon>Hexapoda</taxon>
        <taxon>Insecta</taxon>
        <taxon>Pterygota</taxon>
        <taxon>Neoptera</taxon>
        <taxon>Endopterygota</taxon>
        <taxon>Lepidoptera</taxon>
        <taxon>Glossata</taxon>
        <taxon>Ditrysia</taxon>
        <taxon>Tineoidea</taxon>
        <taxon>Psychidae</taxon>
        <taxon>Oiketicinae</taxon>
        <taxon>Eumeta</taxon>
    </lineage>
</organism>
<dbReference type="AlphaFoldDB" id="A0A4C1YG44"/>
<accession>A0A4C1YG44</accession>
<protein>
    <submittedName>
        <fullName evidence="2">Uncharacterized protein</fullName>
    </submittedName>
</protein>
<evidence type="ECO:0000256" key="1">
    <source>
        <dbReference type="SAM" id="MobiDB-lite"/>
    </source>
</evidence>
<comment type="caution">
    <text evidence="2">The sequence shown here is derived from an EMBL/GenBank/DDBJ whole genome shotgun (WGS) entry which is preliminary data.</text>
</comment>
<feature type="region of interest" description="Disordered" evidence="1">
    <location>
        <begin position="116"/>
        <end position="138"/>
    </location>
</feature>
<proteinExistence type="predicted"/>
<evidence type="ECO:0000313" key="3">
    <source>
        <dbReference type="Proteomes" id="UP000299102"/>
    </source>
</evidence>
<gene>
    <name evidence="2" type="ORF">EVAR_21802_1</name>
</gene>
<sequence>MDATHNHVGPAGDGGKFEMRILNYSHPYETGTCCCYNKMASRLLYKINIKIRGRSLTEKLSFFRRVKANKLRSRTTRTSGPARAATLRSLKQKENETEGRRKTLKSFRHESLKVVAGGQGRERGRGRGTRPGGGRARAARARRLATGGLGRTNLRTAPRGGLRLHGLALL</sequence>
<keyword evidence="3" id="KW-1185">Reference proteome</keyword>
<dbReference type="EMBL" id="BGZK01001233">
    <property type="protein sequence ID" value="GBP75038.1"/>
    <property type="molecule type" value="Genomic_DNA"/>
</dbReference>
<reference evidence="2 3" key="1">
    <citation type="journal article" date="2019" name="Commun. Biol.">
        <title>The bagworm genome reveals a unique fibroin gene that provides high tensile strength.</title>
        <authorList>
            <person name="Kono N."/>
            <person name="Nakamura H."/>
            <person name="Ohtoshi R."/>
            <person name="Tomita M."/>
            <person name="Numata K."/>
            <person name="Arakawa K."/>
        </authorList>
    </citation>
    <scope>NUCLEOTIDE SEQUENCE [LARGE SCALE GENOMIC DNA]</scope>
</reference>
<name>A0A4C1YG44_EUMVA</name>